<accession>A0A1R1B1F2</accession>
<name>A0A1R1B1F2_PAELA</name>
<evidence type="ECO:0000313" key="2">
    <source>
        <dbReference type="Proteomes" id="UP000187074"/>
    </source>
</evidence>
<gene>
    <name evidence="1" type="ORF">BK123_17225</name>
</gene>
<organism evidence="1 2">
    <name type="scientific">Paenibacillus lautus</name>
    <name type="common">Bacillus lautus</name>
    <dbReference type="NCBI Taxonomy" id="1401"/>
    <lineage>
        <taxon>Bacteria</taxon>
        <taxon>Bacillati</taxon>
        <taxon>Bacillota</taxon>
        <taxon>Bacilli</taxon>
        <taxon>Bacillales</taxon>
        <taxon>Paenibacillaceae</taxon>
        <taxon>Paenibacillus</taxon>
    </lineage>
</organism>
<evidence type="ECO:0000313" key="1">
    <source>
        <dbReference type="EMBL" id="OME92337.1"/>
    </source>
</evidence>
<reference evidence="1 2" key="1">
    <citation type="submission" date="2016-11" db="EMBL/GenBank/DDBJ databases">
        <title>Paenibacillus species isolates.</title>
        <authorList>
            <person name="Beno S.M."/>
        </authorList>
    </citation>
    <scope>NUCLEOTIDE SEQUENCE [LARGE SCALE GENOMIC DNA]</scope>
    <source>
        <strain evidence="1 2">FSL F4-0100</strain>
    </source>
</reference>
<dbReference type="EMBL" id="MRTF01000005">
    <property type="protein sequence ID" value="OME92337.1"/>
    <property type="molecule type" value="Genomic_DNA"/>
</dbReference>
<dbReference type="Proteomes" id="UP000187074">
    <property type="component" value="Unassembled WGS sequence"/>
</dbReference>
<sequence length="64" mass="6989">MILGTVLMLVFQSVGISFTLIAFGEEATVANLAIEYGTPDYILVGEERQLKAVRSYEDGCDCVK</sequence>
<protein>
    <submittedName>
        <fullName evidence="1">Uncharacterized protein</fullName>
    </submittedName>
</protein>
<comment type="caution">
    <text evidence="1">The sequence shown here is derived from an EMBL/GenBank/DDBJ whole genome shotgun (WGS) entry which is preliminary data.</text>
</comment>
<dbReference type="AlphaFoldDB" id="A0A1R1B1F2"/>
<proteinExistence type="predicted"/>